<dbReference type="InterPro" id="IPR005299">
    <property type="entry name" value="MeTrfase_7"/>
</dbReference>
<feature type="compositionally biased region" description="Polar residues" evidence="5">
    <location>
        <begin position="1"/>
        <end position="20"/>
    </location>
</feature>
<reference evidence="6 7" key="1">
    <citation type="submission" date="2019-01" db="EMBL/GenBank/DDBJ databases">
        <title>Sequencing of cultivated peanut Arachis hypogaea provides insights into genome evolution and oil improvement.</title>
        <authorList>
            <person name="Chen X."/>
        </authorList>
    </citation>
    <scope>NUCLEOTIDE SEQUENCE [LARGE SCALE GENOMIC DNA]</scope>
    <source>
        <strain evidence="7">cv. Fuhuasheng</strain>
        <tissue evidence="6">Leaves</tissue>
    </source>
</reference>
<evidence type="ECO:0000256" key="5">
    <source>
        <dbReference type="SAM" id="MobiDB-lite"/>
    </source>
</evidence>
<dbReference type="AlphaFoldDB" id="A0A444YWW1"/>
<dbReference type="GO" id="GO:0008168">
    <property type="term" value="F:methyltransferase activity"/>
    <property type="evidence" value="ECO:0007669"/>
    <property type="project" value="UniProtKB-KW"/>
</dbReference>
<dbReference type="Pfam" id="PF03492">
    <property type="entry name" value="Methyltransf_7"/>
    <property type="match status" value="1"/>
</dbReference>
<keyword evidence="2" id="KW-0808">Transferase</keyword>
<evidence type="ECO:0000256" key="4">
    <source>
        <dbReference type="ARBA" id="ARBA00022842"/>
    </source>
</evidence>
<dbReference type="EMBL" id="SDMP01000016">
    <property type="protein sequence ID" value="RYR06417.1"/>
    <property type="molecule type" value="Genomic_DNA"/>
</dbReference>
<keyword evidence="3" id="KW-0479">Metal-binding</keyword>
<proteinExistence type="predicted"/>
<dbReference type="SUPFAM" id="SSF53335">
    <property type="entry name" value="S-adenosyl-L-methionine-dependent methyltransferases"/>
    <property type="match status" value="1"/>
</dbReference>
<evidence type="ECO:0008006" key="8">
    <source>
        <dbReference type="Google" id="ProtNLM"/>
    </source>
</evidence>
<comment type="caution">
    <text evidence="6">The sequence shown here is derived from an EMBL/GenBank/DDBJ whole genome shotgun (WGS) entry which is preliminary data.</text>
</comment>
<dbReference type="GO" id="GO:0046872">
    <property type="term" value="F:metal ion binding"/>
    <property type="evidence" value="ECO:0007669"/>
    <property type="project" value="UniProtKB-KW"/>
</dbReference>
<dbReference type="Gene3D" id="3.40.50.150">
    <property type="entry name" value="Vaccinia Virus protein VP39"/>
    <property type="match status" value="1"/>
</dbReference>
<evidence type="ECO:0000256" key="3">
    <source>
        <dbReference type="ARBA" id="ARBA00022723"/>
    </source>
</evidence>
<dbReference type="GO" id="GO:0032259">
    <property type="term" value="P:methylation"/>
    <property type="evidence" value="ECO:0007669"/>
    <property type="project" value="UniProtKB-KW"/>
</dbReference>
<keyword evidence="4" id="KW-0460">Magnesium</keyword>
<dbReference type="Gene3D" id="1.10.1200.270">
    <property type="entry name" value="Methyltransferase, alpha-helical capping domain"/>
    <property type="match status" value="1"/>
</dbReference>
<evidence type="ECO:0000256" key="2">
    <source>
        <dbReference type="ARBA" id="ARBA00022679"/>
    </source>
</evidence>
<dbReference type="STRING" id="3818.A0A444YWW1"/>
<name>A0A444YWW1_ARAHY</name>
<keyword evidence="7" id="KW-1185">Reference proteome</keyword>
<dbReference type="Proteomes" id="UP000289738">
    <property type="component" value="Chromosome B06"/>
</dbReference>
<dbReference type="PANTHER" id="PTHR31009">
    <property type="entry name" value="S-ADENOSYL-L-METHIONINE:CARBOXYL METHYLTRANSFERASE FAMILY PROTEIN"/>
    <property type="match status" value="1"/>
</dbReference>
<protein>
    <recommendedName>
        <fullName evidence="8">Jasmonate O-methyltransferase</fullName>
    </recommendedName>
</protein>
<sequence>MSQSTTSEFLFGRSSSTSACPKSKEEGEKMQTMEEVFHMNKGVGETSYAMNSDVQNNIISVGKEATKKRIVQALCSSNNWPVSMAIADLGCSSGPNALRVISEITDAIYATSRLLDRPAPELMVHLNDLFGNDFNTIFASLPSFYKKMKQQNNTNNNHNNKNNNNNGSNCFVCGVPGSFYGRLFPSNSIHFVHSSSSLHWLSQVPGDILEGRALNKGKLYISKSSPQSVLNAYSMQFKKDFLNFMEIRSQEMVAGGCMVLSFLGRNSLDPAEPHACYQWELLAQVLMAMVSEGLVEEEKVDSFDAPYYAPCMEEIKWVLQKEGSFILESCEAYEIDWDGGVEFHSDSFKVLSCGERVSRTIRAVVESMLESHFGSHIMDELFLRYSELVEHHLSNNRTKYINLVLSLVKKGW</sequence>
<evidence type="ECO:0000313" key="6">
    <source>
        <dbReference type="EMBL" id="RYR06417.1"/>
    </source>
</evidence>
<evidence type="ECO:0000256" key="1">
    <source>
        <dbReference type="ARBA" id="ARBA00022603"/>
    </source>
</evidence>
<keyword evidence="1" id="KW-0489">Methyltransferase</keyword>
<organism evidence="6 7">
    <name type="scientific">Arachis hypogaea</name>
    <name type="common">Peanut</name>
    <dbReference type="NCBI Taxonomy" id="3818"/>
    <lineage>
        <taxon>Eukaryota</taxon>
        <taxon>Viridiplantae</taxon>
        <taxon>Streptophyta</taxon>
        <taxon>Embryophyta</taxon>
        <taxon>Tracheophyta</taxon>
        <taxon>Spermatophyta</taxon>
        <taxon>Magnoliopsida</taxon>
        <taxon>eudicotyledons</taxon>
        <taxon>Gunneridae</taxon>
        <taxon>Pentapetalae</taxon>
        <taxon>rosids</taxon>
        <taxon>fabids</taxon>
        <taxon>Fabales</taxon>
        <taxon>Fabaceae</taxon>
        <taxon>Papilionoideae</taxon>
        <taxon>50 kb inversion clade</taxon>
        <taxon>dalbergioids sensu lato</taxon>
        <taxon>Dalbergieae</taxon>
        <taxon>Pterocarpus clade</taxon>
        <taxon>Arachis</taxon>
    </lineage>
</organism>
<accession>A0A444YWW1</accession>
<evidence type="ECO:0000313" key="7">
    <source>
        <dbReference type="Proteomes" id="UP000289738"/>
    </source>
</evidence>
<feature type="region of interest" description="Disordered" evidence="5">
    <location>
        <begin position="1"/>
        <end position="28"/>
    </location>
</feature>
<gene>
    <name evidence="6" type="ORF">Ahy_B06g086149</name>
</gene>
<dbReference type="InterPro" id="IPR029063">
    <property type="entry name" value="SAM-dependent_MTases_sf"/>
</dbReference>
<dbReference type="InterPro" id="IPR042086">
    <property type="entry name" value="MeTrfase_capping"/>
</dbReference>